<evidence type="ECO:0000313" key="2">
    <source>
        <dbReference type="EMBL" id="KAF4431817.1"/>
    </source>
</evidence>
<name>A0A8H4JJA3_9HYPO</name>
<organism evidence="2 3">
    <name type="scientific">Fusarium acutatum</name>
    <dbReference type="NCBI Taxonomy" id="78861"/>
    <lineage>
        <taxon>Eukaryota</taxon>
        <taxon>Fungi</taxon>
        <taxon>Dikarya</taxon>
        <taxon>Ascomycota</taxon>
        <taxon>Pezizomycotina</taxon>
        <taxon>Sordariomycetes</taxon>
        <taxon>Hypocreomycetidae</taxon>
        <taxon>Hypocreales</taxon>
        <taxon>Nectriaceae</taxon>
        <taxon>Fusarium</taxon>
        <taxon>Fusarium fujikuroi species complex</taxon>
    </lineage>
</organism>
<protein>
    <submittedName>
        <fullName evidence="2">Uncharacterized protein</fullName>
    </submittedName>
</protein>
<feature type="region of interest" description="Disordered" evidence="1">
    <location>
        <begin position="50"/>
        <end position="81"/>
    </location>
</feature>
<reference evidence="2 3" key="1">
    <citation type="submission" date="2020-01" db="EMBL/GenBank/DDBJ databases">
        <title>Identification and distribution of gene clusters putatively required for synthesis of sphingolipid metabolism inhibitors in phylogenetically diverse species of the filamentous fungus Fusarium.</title>
        <authorList>
            <person name="Kim H.-S."/>
            <person name="Busman M."/>
            <person name="Brown D.W."/>
            <person name="Divon H."/>
            <person name="Uhlig S."/>
            <person name="Proctor R.H."/>
        </authorList>
    </citation>
    <scope>NUCLEOTIDE SEQUENCE [LARGE SCALE GENOMIC DNA]</scope>
    <source>
        <strain evidence="2 3">NRRL 13308</strain>
    </source>
</reference>
<keyword evidence="3" id="KW-1185">Reference proteome</keyword>
<evidence type="ECO:0000256" key="1">
    <source>
        <dbReference type="SAM" id="MobiDB-lite"/>
    </source>
</evidence>
<accession>A0A8H4JJA3</accession>
<proteinExistence type="predicted"/>
<sequence length="129" mass="13625">MSSVVPHQGSAVGYDDGSVVVEARQEAPELSQARVTTYSHDNVFARIQSRGANNSHVPGGQPREHSIAGLEADVGRSQPMHSVVTVPSNSNLAGIGAQFEGLFKETFKAASLRMQVVRSDSVDQKPPGG</sequence>
<gene>
    <name evidence="2" type="ORF">FACUT_8577</name>
</gene>
<dbReference type="Proteomes" id="UP000536711">
    <property type="component" value="Unassembled WGS sequence"/>
</dbReference>
<comment type="caution">
    <text evidence="2">The sequence shown here is derived from an EMBL/GenBank/DDBJ whole genome shotgun (WGS) entry which is preliminary data.</text>
</comment>
<dbReference type="EMBL" id="JAADJF010000241">
    <property type="protein sequence ID" value="KAF4431817.1"/>
    <property type="molecule type" value="Genomic_DNA"/>
</dbReference>
<dbReference type="AlphaFoldDB" id="A0A8H4JJA3"/>
<evidence type="ECO:0000313" key="3">
    <source>
        <dbReference type="Proteomes" id="UP000536711"/>
    </source>
</evidence>
<dbReference type="OrthoDB" id="4997176at2759"/>